<dbReference type="Pfam" id="PF02915">
    <property type="entry name" value="Rubrerythrin"/>
    <property type="match status" value="1"/>
</dbReference>
<dbReference type="InterPro" id="IPR009078">
    <property type="entry name" value="Ferritin-like_SF"/>
</dbReference>
<dbReference type="RefSeq" id="WP_005998233.1">
    <property type="nucleotide sequence ID" value="NZ_AAEW02000003.1"/>
</dbReference>
<comment type="caution">
    <text evidence="2">The sequence shown here is derived from an EMBL/GenBank/DDBJ whole genome shotgun (WGS) entry which is preliminary data.</text>
</comment>
<accession>Q1K2T9</accession>
<feature type="domain" description="Rubrerythrin diiron-binding" evidence="1">
    <location>
        <begin position="6"/>
        <end position="58"/>
    </location>
</feature>
<evidence type="ECO:0000313" key="3">
    <source>
        <dbReference type="Proteomes" id="UP000005695"/>
    </source>
</evidence>
<dbReference type="PANTHER" id="PTHR33531">
    <property type="entry name" value="RUBRERYTHRIN SUBFAMILY"/>
    <property type="match status" value="1"/>
</dbReference>
<evidence type="ECO:0000313" key="2">
    <source>
        <dbReference type="EMBL" id="EAT16792.1"/>
    </source>
</evidence>
<reference evidence="2" key="1">
    <citation type="submission" date="2006-05" db="EMBL/GenBank/DDBJ databases">
        <title>Annotation of the draft genome assembly of Desulfuromonas acetoxidans DSM 684.</title>
        <authorList>
            <consortium name="US DOE Joint Genome Institute (JGI-ORNL)"/>
            <person name="Larimer F."/>
            <person name="Land M."/>
            <person name="Hauser L."/>
        </authorList>
    </citation>
    <scope>NUCLEOTIDE SEQUENCE [LARGE SCALE GENOMIC DNA]</scope>
    <source>
        <strain evidence="2">DSM 684</strain>
    </source>
</reference>
<dbReference type="Proteomes" id="UP000005695">
    <property type="component" value="Unassembled WGS sequence"/>
</dbReference>
<keyword evidence="3" id="KW-1185">Reference proteome</keyword>
<dbReference type="OrthoDB" id="281675at2"/>
<evidence type="ECO:0000259" key="1">
    <source>
        <dbReference type="Pfam" id="PF02915"/>
    </source>
</evidence>
<gene>
    <name evidence="2" type="ORF">Dace_2044</name>
</gene>
<name>Q1K2T9_DESA6</name>
<sequence>MSEKIDLQQAIKEAMQTEKDAMDYYKYGAEKMFDEKAKRSFEILAKEEKQHAHMFYAIYKGDDIPDFEAFIASAPNTESSWWKALQQAMLGDFDERKAIELAIDQELELEKNLRAMAEKIDDPEVKKIYLANARSTHHHYELCQEEHNAILGQSS</sequence>
<reference evidence="2" key="2">
    <citation type="submission" date="2006-05" db="EMBL/GenBank/DDBJ databases">
        <title>Sequencing of the draft genome and assembly of Desulfuromonas acetoxidans DSM 684.</title>
        <authorList>
            <consortium name="US DOE Joint Genome Institute (JGI-PGF)"/>
            <person name="Copeland A."/>
            <person name="Lucas S."/>
            <person name="Lapidus A."/>
            <person name="Barry K."/>
            <person name="Detter J.C."/>
            <person name="Glavina del Rio T."/>
            <person name="Hammon N."/>
            <person name="Israni S."/>
            <person name="Dalin E."/>
            <person name="Tice H."/>
            <person name="Bruce D."/>
            <person name="Pitluck S."/>
            <person name="Richardson P."/>
        </authorList>
    </citation>
    <scope>NUCLEOTIDE SEQUENCE [LARGE SCALE GENOMIC DNA]</scope>
    <source>
        <strain evidence="2">DSM 684</strain>
    </source>
</reference>
<dbReference type="AlphaFoldDB" id="Q1K2T9"/>
<dbReference type="SUPFAM" id="SSF47240">
    <property type="entry name" value="Ferritin-like"/>
    <property type="match status" value="1"/>
</dbReference>
<dbReference type="Gene3D" id="1.20.1260.10">
    <property type="match status" value="1"/>
</dbReference>
<proteinExistence type="predicted"/>
<dbReference type="PANTHER" id="PTHR33531:SF7">
    <property type="entry name" value="HYPOTHETICAL MEMBRANE PROTEIN, CONSERVED"/>
    <property type="match status" value="1"/>
</dbReference>
<dbReference type="GO" id="GO:0016491">
    <property type="term" value="F:oxidoreductase activity"/>
    <property type="evidence" value="ECO:0007669"/>
    <property type="project" value="InterPro"/>
</dbReference>
<organism evidence="2 3">
    <name type="scientific">Desulfuromonas acetoxidans (strain DSM 684 / 11070)</name>
    <dbReference type="NCBI Taxonomy" id="281689"/>
    <lineage>
        <taxon>Bacteria</taxon>
        <taxon>Pseudomonadati</taxon>
        <taxon>Thermodesulfobacteriota</taxon>
        <taxon>Desulfuromonadia</taxon>
        <taxon>Desulfuromonadales</taxon>
        <taxon>Desulfuromonadaceae</taxon>
        <taxon>Desulfuromonas</taxon>
    </lineage>
</organism>
<dbReference type="CDD" id="cd01045">
    <property type="entry name" value="Ferritin_like_AB"/>
    <property type="match status" value="1"/>
</dbReference>
<protein>
    <submittedName>
        <fullName evidence="2">Rubrerythrin</fullName>
    </submittedName>
</protein>
<dbReference type="InterPro" id="IPR003251">
    <property type="entry name" value="Rr_diiron-bd_dom"/>
</dbReference>
<dbReference type="EMBL" id="AAEW02000003">
    <property type="protein sequence ID" value="EAT16792.1"/>
    <property type="molecule type" value="Genomic_DNA"/>
</dbReference>
<dbReference type="InterPro" id="IPR012347">
    <property type="entry name" value="Ferritin-like"/>
</dbReference>
<dbReference type="GO" id="GO:0046872">
    <property type="term" value="F:metal ion binding"/>
    <property type="evidence" value="ECO:0007669"/>
    <property type="project" value="InterPro"/>
</dbReference>